<evidence type="ECO:0000259" key="1">
    <source>
        <dbReference type="Pfam" id="PF05368"/>
    </source>
</evidence>
<dbReference type="AlphaFoldDB" id="A0A1H8KH55"/>
<dbReference type="InterPro" id="IPR008030">
    <property type="entry name" value="NmrA-like"/>
</dbReference>
<dbReference type="OrthoDB" id="2149806at2"/>
<dbReference type="Pfam" id="PF05368">
    <property type="entry name" value="NmrA"/>
    <property type="match status" value="1"/>
</dbReference>
<dbReference type="InterPro" id="IPR036291">
    <property type="entry name" value="NAD(P)-bd_dom_sf"/>
</dbReference>
<dbReference type="RefSeq" id="WP_089921367.1">
    <property type="nucleotide sequence ID" value="NZ_FOBB01000015.1"/>
</dbReference>
<dbReference type="STRING" id="573321.SAMN04488505_11529"/>
<dbReference type="Proteomes" id="UP000198984">
    <property type="component" value="Unassembled WGS sequence"/>
</dbReference>
<dbReference type="Gene3D" id="3.40.50.720">
    <property type="entry name" value="NAD(P)-binding Rossmann-like Domain"/>
    <property type="match status" value="1"/>
</dbReference>
<dbReference type="PANTHER" id="PTHR43162:SF1">
    <property type="entry name" value="PRESTALK A DIFFERENTIATION PROTEIN A"/>
    <property type="match status" value="1"/>
</dbReference>
<reference evidence="2 3" key="1">
    <citation type="submission" date="2016-10" db="EMBL/GenBank/DDBJ databases">
        <authorList>
            <person name="de Groot N.N."/>
        </authorList>
    </citation>
    <scope>NUCLEOTIDE SEQUENCE [LARGE SCALE GENOMIC DNA]</scope>
    <source>
        <strain evidence="2 3">DSM 21039</strain>
    </source>
</reference>
<dbReference type="Gene3D" id="3.90.25.10">
    <property type="entry name" value="UDP-galactose 4-epimerase, domain 1"/>
    <property type="match status" value="1"/>
</dbReference>
<dbReference type="PANTHER" id="PTHR43162">
    <property type="match status" value="1"/>
</dbReference>
<protein>
    <submittedName>
        <fullName evidence="2">Uncharacterized conserved protein YbjT, contains NAD(P)-binding and DUF2867 domains</fullName>
    </submittedName>
</protein>
<evidence type="ECO:0000313" key="3">
    <source>
        <dbReference type="Proteomes" id="UP000198984"/>
    </source>
</evidence>
<dbReference type="EMBL" id="FOBB01000015">
    <property type="protein sequence ID" value="SEN91738.1"/>
    <property type="molecule type" value="Genomic_DNA"/>
</dbReference>
<dbReference type="SUPFAM" id="SSF51735">
    <property type="entry name" value="NAD(P)-binding Rossmann-fold domains"/>
    <property type="match status" value="1"/>
</dbReference>
<sequence length="294" mass="31926">MKVIITGSTGNISKPLTSMLVEAGYDVSVITSSKEKTKEIGSLGAKPLVGSVEDRGFLQEAFKGADVVYTMIPPNMAAEDWKSFVYGVGNNYVQAIKAAGVKKVVNLSAIGAHLPQGAGLSSLYNYVEQELNKLENVAVVHLRPGSFYFNFFRNIGMIKHMGVIGNNYTSDLLPLTHPLDISKAAFEEITAINFSGRRVRYVVSDELSTNAIAKVLGEAIGKPDMQWVKFGNEDALNGMIQAGLTKDVSKNLVEMGQAVDSGIAYSDYNEHKPVLSAHKFKEFAKEFALAYTNS</sequence>
<evidence type="ECO:0000313" key="2">
    <source>
        <dbReference type="EMBL" id="SEN91738.1"/>
    </source>
</evidence>
<dbReference type="InterPro" id="IPR051604">
    <property type="entry name" value="Ergot_Alk_Oxidoreductase"/>
</dbReference>
<gene>
    <name evidence="2" type="ORF">SAMN04488505_11529</name>
</gene>
<name>A0A1H8KH55_9BACT</name>
<feature type="domain" description="NmrA-like" evidence="1">
    <location>
        <begin position="2"/>
        <end position="223"/>
    </location>
</feature>
<proteinExistence type="predicted"/>
<keyword evidence="3" id="KW-1185">Reference proteome</keyword>
<organism evidence="2 3">
    <name type="scientific">Chitinophaga rupis</name>
    <dbReference type="NCBI Taxonomy" id="573321"/>
    <lineage>
        <taxon>Bacteria</taxon>
        <taxon>Pseudomonadati</taxon>
        <taxon>Bacteroidota</taxon>
        <taxon>Chitinophagia</taxon>
        <taxon>Chitinophagales</taxon>
        <taxon>Chitinophagaceae</taxon>
        <taxon>Chitinophaga</taxon>
    </lineage>
</organism>
<accession>A0A1H8KH55</accession>